<proteinExistence type="predicted"/>
<evidence type="ECO:0000259" key="5">
    <source>
        <dbReference type="PROSITE" id="PS50089"/>
    </source>
</evidence>
<keyword evidence="3" id="KW-0862">Zinc</keyword>
<evidence type="ECO:0000259" key="6">
    <source>
        <dbReference type="PROSITE" id="PS51698"/>
    </source>
</evidence>
<gene>
    <name evidence="8" type="primary">LOC106069116</name>
</gene>
<dbReference type="GeneID" id="106069116"/>
<protein>
    <submittedName>
        <fullName evidence="8">RING finger protein 37-like isoform X1</fullName>
    </submittedName>
</protein>
<dbReference type="PANTHER" id="PTHR13492:SF2">
    <property type="entry name" value="RING FINGER PROTEIN 37"/>
    <property type="match status" value="1"/>
</dbReference>
<evidence type="ECO:0000256" key="2">
    <source>
        <dbReference type="ARBA" id="ARBA00022771"/>
    </source>
</evidence>
<dbReference type="Pfam" id="PF04564">
    <property type="entry name" value="U-box"/>
    <property type="match status" value="1"/>
</dbReference>
<dbReference type="OrthoDB" id="20295at2759"/>
<dbReference type="SUPFAM" id="SSF57850">
    <property type="entry name" value="RING/U-box"/>
    <property type="match status" value="2"/>
</dbReference>
<keyword evidence="7" id="KW-1185">Reference proteome</keyword>
<dbReference type="InterPro" id="IPR003613">
    <property type="entry name" value="Ubox_domain"/>
</dbReference>
<dbReference type="GO" id="GO:0034450">
    <property type="term" value="F:ubiquitin-ubiquitin ligase activity"/>
    <property type="evidence" value="ECO:0007669"/>
    <property type="project" value="TreeGrafter"/>
</dbReference>
<dbReference type="PANTHER" id="PTHR13492">
    <property type="entry name" value="RING FINGER PROTEIN 37"/>
    <property type="match status" value="1"/>
</dbReference>
<evidence type="ECO:0000256" key="1">
    <source>
        <dbReference type="ARBA" id="ARBA00022723"/>
    </source>
</evidence>
<accession>A0A9U8EE61</accession>
<dbReference type="InterPro" id="IPR001841">
    <property type="entry name" value="Znf_RING"/>
</dbReference>
<dbReference type="InterPro" id="IPR013083">
    <property type="entry name" value="Znf_RING/FYVE/PHD"/>
</dbReference>
<feature type="domain" description="RING-type" evidence="5">
    <location>
        <begin position="439"/>
        <end position="480"/>
    </location>
</feature>
<dbReference type="OMA" id="PSVECEA"/>
<keyword evidence="2 4" id="KW-0863">Zinc-finger</keyword>
<dbReference type="InterPro" id="IPR017907">
    <property type="entry name" value="Znf_RING_CS"/>
</dbReference>
<feature type="domain" description="U-box" evidence="6">
    <location>
        <begin position="248"/>
        <end position="328"/>
    </location>
</feature>
<dbReference type="InterPro" id="IPR045696">
    <property type="entry name" value="Ubox5_N"/>
</dbReference>
<name>A0A9U8EE61_BIOGL</name>
<dbReference type="PROSITE" id="PS00518">
    <property type="entry name" value="ZF_RING_1"/>
    <property type="match status" value="1"/>
</dbReference>
<dbReference type="AlphaFoldDB" id="A0A9U8EE61"/>
<dbReference type="GO" id="GO:0005634">
    <property type="term" value="C:nucleus"/>
    <property type="evidence" value="ECO:0007669"/>
    <property type="project" value="TreeGrafter"/>
</dbReference>
<keyword evidence="1" id="KW-0479">Metal-binding</keyword>
<dbReference type="RefSeq" id="XP_013084159.2">
    <property type="nucleotide sequence ID" value="XM_013228705.2"/>
</dbReference>
<dbReference type="SMART" id="SM00504">
    <property type="entry name" value="Ubox"/>
    <property type="match status" value="1"/>
</dbReference>
<evidence type="ECO:0000256" key="3">
    <source>
        <dbReference type="ARBA" id="ARBA00022833"/>
    </source>
</evidence>
<dbReference type="PROSITE" id="PS51698">
    <property type="entry name" value="U_BOX"/>
    <property type="match status" value="1"/>
</dbReference>
<dbReference type="Pfam" id="PF19318">
    <property type="entry name" value="DUF5918"/>
    <property type="match status" value="1"/>
</dbReference>
<dbReference type="GO" id="GO:0008270">
    <property type="term" value="F:zinc ion binding"/>
    <property type="evidence" value="ECO:0007669"/>
    <property type="project" value="UniProtKB-KW"/>
</dbReference>
<organism evidence="7 8">
    <name type="scientific">Biomphalaria glabrata</name>
    <name type="common">Bloodfluke planorb</name>
    <name type="synonym">Freshwater snail</name>
    <dbReference type="NCBI Taxonomy" id="6526"/>
    <lineage>
        <taxon>Eukaryota</taxon>
        <taxon>Metazoa</taxon>
        <taxon>Spiralia</taxon>
        <taxon>Lophotrochozoa</taxon>
        <taxon>Mollusca</taxon>
        <taxon>Gastropoda</taxon>
        <taxon>Heterobranchia</taxon>
        <taxon>Euthyneura</taxon>
        <taxon>Panpulmonata</taxon>
        <taxon>Hygrophila</taxon>
        <taxon>Lymnaeoidea</taxon>
        <taxon>Planorbidae</taxon>
        <taxon>Biomphalaria</taxon>
    </lineage>
</organism>
<reference evidence="8" key="1">
    <citation type="submission" date="2025-08" db="UniProtKB">
        <authorList>
            <consortium name="RefSeq"/>
        </authorList>
    </citation>
    <scope>IDENTIFICATION</scope>
</reference>
<evidence type="ECO:0000313" key="7">
    <source>
        <dbReference type="Proteomes" id="UP001165740"/>
    </source>
</evidence>
<evidence type="ECO:0000313" key="8">
    <source>
        <dbReference type="RefSeq" id="XP_013084159.2"/>
    </source>
</evidence>
<dbReference type="KEGG" id="bgt:106069116"/>
<dbReference type="CDD" id="cd16660">
    <property type="entry name" value="RING-Ubox_RNF37"/>
    <property type="match status" value="1"/>
</dbReference>
<dbReference type="Gene3D" id="3.30.40.10">
    <property type="entry name" value="Zinc/RING finger domain, C3HC4 (zinc finger)"/>
    <property type="match status" value="1"/>
</dbReference>
<dbReference type="GO" id="GO:0031625">
    <property type="term" value="F:ubiquitin protein ligase binding"/>
    <property type="evidence" value="ECO:0007669"/>
    <property type="project" value="TreeGrafter"/>
</dbReference>
<dbReference type="GO" id="GO:0000209">
    <property type="term" value="P:protein polyubiquitination"/>
    <property type="evidence" value="ECO:0007669"/>
    <property type="project" value="TreeGrafter"/>
</dbReference>
<evidence type="ECO:0000256" key="4">
    <source>
        <dbReference type="PROSITE-ProRule" id="PRU00175"/>
    </source>
</evidence>
<dbReference type="InterPro" id="IPR039847">
    <property type="entry name" value="Ubox5"/>
</dbReference>
<dbReference type="InterPro" id="IPR039925">
    <property type="entry name" value="RNF37_RING-Ubox"/>
</dbReference>
<dbReference type="Proteomes" id="UP001165740">
    <property type="component" value="Chromosome 1"/>
</dbReference>
<dbReference type="PROSITE" id="PS50089">
    <property type="entry name" value="ZF_RING_2"/>
    <property type="match status" value="1"/>
</dbReference>
<sequence length="494" mass="55231">MLRMLINFALESLGSTVSSDKVSVDGHECTNLISQDLTLRRKGYLAEHFLRPPVTLTFHFPCNVCIHKVVLVPSVGQQKSNLLELLCASQLQYRETLHLSQMKKAHIESRRESHSNSSTNFPPPVFYTVSKVFSNGDETCFYNPKVVNLNSELDTCKKQIAMRHFKSEMFTAASHLTIKILSTLSGSAAALSKIDIWGLPSNSVQSHLKEKIFTKYVNFLKPECSSSLKNENHKQDCGDLNISQGKIEIPEEFLDSLTWEVMTIPILLPSGKNIDKSTLDTYIAHESVCCKKPRDPFTGIEFSDSIKPLPNLALKARIDQFLMKNSSDQIIGTVPRTVSDGLRTLLGKRKVTGQRVNQNLLSTPCISDVDRHNTHRLHQTIVKECTIIVPNAVPANTDTGNSSHETQLKDSLNSALFSILHDLPSSVNETNVETIDVKCCSCVQKLSNETIVYQLPCSHVVCRTCLFLSPLTIFKCSLCTLGFEKKMIVRKHIL</sequence>